<dbReference type="Gene3D" id="3.40.50.1820">
    <property type="entry name" value="alpha/beta hydrolase"/>
    <property type="match status" value="1"/>
</dbReference>
<dbReference type="RefSeq" id="WP_230737881.1">
    <property type="nucleotide sequence ID" value="NZ_JAJNDB010000005.1"/>
</dbReference>
<keyword evidence="1 3" id="KW-0378">Hydrolase</keyword>
<accession>A0ABS8PCM5</accession>
<evidence type="ECO:0000259" key="2">
    <source>
        <dbReference type="Pfam" id="PF07859"/>
    </source>
</evidence>
<dbReference type="InterPro" id="IPR050300">
    <property type="entry name" value="GDXG_lipolytic_enzyme"/>
</dbReference>
<evidence type="ECO:0000313" key="3">
    <source>
        <dbReference type="EMBL" id="MCD2196022.1"/>
    </source>
</evidence>
<name>A0ABS8PCM5_9PSEU</name>
<reference evidence="3 4" key="1">
    <citation type="submission" date="2021-11" db="EMBL/GenBank/DDBJ databases">
        <title>Draft genome sequence of Actinomycetospora sp. SF1 isolated from the rhizosphere soil.</title>
        <authorList>
            <person name="Duangmal K."/>
            <person name="Chantavorakit T."/>
        </authorList>
    </citation>
    <scope>NUCLEOTIDE SEQUENCE [LARGE SCALE GENOMIC DNA]</scope>
    <source>
        <strain evidence="3 4">TBRC 5722</strain>
    </source>
</reference>
<organism evidence="3 4">
    <name type="scientific">Actinomycetospora endophytica</name>
    <dbReference type="NCBI Taxonomy" id="2291215"/>
    <lineage>
        <taxon>Bacteria</taxon>
        <taxon>Bacillati</taxon>
        <taxon>Actinomycetota</taxon>
        <taxon>Actinomycetes</taxon>
        <taxon>Pseudonocardiales</taxon>
        <taxon>Pseudonocardiaceae</taxon>
        <taxon>Actinomycetospora</taxon>
    </lineage>
</organism>
<comment type="caution">
    <text evidence="3">The sequence shown here is derived from an EMBL/GenBank/DDBJ whole genome shotgun (WGS) entry which is preliminary data.</text>
</comment>
<dbReference type="PANTHER" id="PTHR48081">
    <property type="entry name" value="AB HYDROLASE SUPERFAMILY PROTEIN C4A8.06C"/>
    <property type="match status" value="1"/>
</dbReference>
<evidence type="ECO:0000313" key="4">
    <source>
        <dbReference type="Proteomes" id="UP001199469"/>
    </source>
</evidence>
<feature type="domain" description="Alpha/beta hydrolase fold-3" evidence="2">
    <location>
        <begin position="101"/>
        <end position="306"/>
    </location>
</feature>
<dbReference type="GO" id="GO:0016787">
    <property type="term" value="F:hydrolase activity"/>
    <property type="evidence" value="ECO:0007669"/>
    <property type="project" value="UniProtKB-KW"/>
</dbReference>
<keyword evidence="4" id="KW-1185">Reference proteome</keyword>
<dbReference type="InterPro" id="IPR013094">
    <property type="entry name" value="AB_hydrolase_3"/>
</dbReference>
<sequence>MIKRLLLLLTGLLVTALGAQALSVRRAAARVAPELRGPRLLISFSWVPLGVLPLMRRFLRADTPLGPGVAVRHRTVTSPEGTTVDVVVYDAGSRPSPSGALLWIHGGGHLVGDPGIDHALCSRFVLEAGVPVVSVDYRLAPEDPYPADLDDCYAALRWLQTHTDELGVDPSRVAVGGASAGGGLAAATVQRAHDAGHPVCFQLLEYPMLDDRTALVTDQAGRGRFVWTARMNRRAWSAYLGGPAGSEGVLPAAAPARRTDLTGLPPAWIGVGDQDLFHDEDLAYARRLRTAGVACALHVEPGMYHGADSVAPDAPSMTAFRGRMVDALRDAVARH</sequence>
<dbReference type="Pfam" id="PF07859">
    <property type="entry name" value="Abhydrolase_3"/>
    <property type="match status" value="1"/>
</dbReference>
<evidence type="ECO:0000256" key="1">
    <source>
        <dbReference type="ARBA" id="ARBA00022801"/>
    </source>
</evidence>
<dbReference type="PANTHER" id="PTHR48081:SF8">
    <property type="entry name" value="ALPHA_BETA HYDROLASE FOLD-3 DOMAIN-CONTAINING PROTEIN-RELATED"/>
    <property type="match status" value="1"/>
</dbReference>
<proteinExistence type="predicted"/>
<protein>
    <submittedName>
        <fullName evidence="3">Alpha/beta hydrolase</fullName>
    </submittedName>
</protein>
<dbReference type="EMBL" id="JAJNDB010000005">
    <property type="protein sequence ID" value="MCD2196022.1"/>
    <property type="molecule type" value="Genomic_DNA"/>
</dbReference>
<gene>
    <name evidence="3" type="ORF">LQ327_21865</name>
</gene>
<dbReference type="InterPro" id="IPR029058">
    <property type="entry name" value="AB_hydrolase_fold"/>
</dbReference>
<dbReference type="SUPFAM" id="SSF53474">
    <property type="entry name" value="alpha/beta-Hydrolases"/>
    <property type="match status" value="1"/>
</dbReference>
<dbReference type="Proteomes" id="UP001199469">
    <property type="component" value="Unassembled WGS sequence"/>
</dbReference>